<sequence>MRFVYILDYLPSRCFERTGYALHLIHTLGPIAGGIVRIGKRGEGGVA</sequence>
<name>A0A518IGH3_9PLAN</name>
<dbReference type="EMBL" id="CP037452">
    <property type="protein sequence ID" value="QDV52188.1"/>
    <property type="molecule type" value="Genomic_DNA"/>
</dbReference>
<proteinExistence type="predicted"/>
<dbReference type="Proteomes" id="UP000318313">
    <property type="component" value="Chromosome"/>
</dbReference>
<gene>
    <name evidence="1" type="ORF">Enr17x_42480</name>
</gene>
<protein>
    <submittedName>
        <fullName evidence="1">Uncharacterized protein</fullName>
    </submittedName>
</protein>
<keyword evidence="2" id="KW-1185">Reference proteome</keyword>
<dbReference type="KEGG" id="gfm:Enr17x_42480"/>
<accession>A0A518IGH3</accession>
<evidence type="ECO:0000313" key="1">
    <source>
        <dbReference type="EMBL" id="QDV52188.1"/>
    </source>
</evidence>
<dbReference type="AlphaFoldDB" id="A0A518IGH3"/>
<evidence type="ECO:0000313" key="2">
    <source>
        <dbReference type="Proteomes" id="UP000318313"/>
    </source>
</evidence>
<organism evidence="1 2">
    <name type="scientific">Gimesia fumaroli</name>
    <dbReference type="NCBI Taxonomy" id="2527976"/>
    <lineage>
        <taxon>Bacteria</taxon>
        <taxon>Pseudomonadati</taxon>
        <taxon>Planctomycetota</taxon>
        <taxon>Planctomycetia</taxon>
        <taxon>Planctomycetales</taxon>
        <taxon>Planctomycetaceae</taxon>
        <taxon>Gimesia</taxon>
    </lineage>
</organism>
<reference evidence="1 2" key="1">
    <citation type="submission" date="2019-03" db="EMBL/GenBank/DDBJ databases">
        <title>Deep-cultivation of Planctomycetes and their phenomic and genomic characterization uncovers novel biology.</title>
        <authorList>
            <person name="Wiegand S."/>
            <person name="Jogler M."/>
            <person name="Boedeker C."/>
            <person name="Pinto D."/>
            <person name="Vollmers J."/>
            <person name="Rivas-Marin E."/>
            <person name="Kohn T."/>
            <person name="Peeters S.H."/>
            <person name="Heuer A."/>
            <person name="Rast P."/>
            <person name="Oberbeckmann S."/>
            <person name="Bunk B."/>
            <person name="Jeske O."/>
            <person name="Meyerdierks A."/>
            <person name="Storesund J.E."/>
            <person name="Kallscheuer N."/>
            <person name="Luecker S."/>
            <person name="Lage O.M."/>
            <person name="Pohl T."/>
            <person name="Merkel B.J."/>
            <person name="Hornburger P."/>
            <person name="Mueller R.-W."/>
            <person name="Bruemmer F."/>
            <person name="Labrenz M."/>
            <person name="Spormann A.M."/>
            <person name="Op den Camp H."/>
            <person name="Overmann J."/>
            <person name="Amann R."/>
            <person name="Jetten M.S.M."/>
            <person name="Mascher T."/>
            <person name="Medema M.H."/>
            <person name="Devos D.P."/>
            <person name="Kaster A.-K."/>
            <person name="Ovreas L."/>
            <person name="Rohde M."/>
            <person name="Galperin M.Y."/>
            <person name="Jogler C."/>
        </authorList>
    </citation>
    <scope>NUCLEOTIDE SEQUENCE [LARGE SCALE GENOMIC DNA]</scope>
    <source>
        <strain evidence="1 2">Enr17</strain>
    </source>
</reference>